<dbReference type="InterPro" id="IPR002328">
    <property type="entry name" value="ADH_Zn_CS"/>
</dbReference>
<proteinExistence type="inferred from homology"/>
<dbReference type="PROSITE" id="PS00059">
    <property type="entry name" value="ADH_ZINC"/>
    <property type="match status" value="1"/>
</dbReference>
<comment type="similarity">
    <text evidence="5">Belongs to the zinc-containing alcohol dehydrogenase family.</text>
</comment>
<keyword evidence="3 5" id="KW-0862">Zinc</keyword>
<name>A0ABU1CG45_9GAMM</name>
<evidence type="ECO:0000313" key="8">
    <source>
        <dbReference type="Proteomes" id="UP001233535"/>
    </source>
</evidence>
<evidence type="ECO:0000256" key="1">
    <source>
        <dbReference type="ARBA" id="ARBA00001947"/>
    </source>
</evidence>
<feature type="domain" description="Enoyl reductase (ER)" evidence="6">
    <location>
        <begin position="8"/>
        <end position="350"/>
    </location>
</feature>
<dbReference type="Gene3D" id="3.90.180.10">
    <property type="entry name" value="Medium-chain alcohol dehydrogenases, catalytic domain"/>
    <property type="match status" value="1"/>
</dbReference>
<dbReference type="InterPro" id="IPR036291">
    <property type="entry name" value="NAD(P)-bd_dom_sf"/>
</dbReference>
<evidence type="ECO:0000256" key="3">
    <source>
        <dbReference type="ARBA" id="ARBA00022833"/>
    </source>
</evidence>
<dbReference type="SUPFAM" id="SSF51735">
    <property type="entry name" value="NAD(P)-binding Rossmann-fold domains"/>
    <property type="match status" value="1"/>
</dbReference>
<dbReference type="Pfam" id="PF00107">
    <property type="entry name" value="ADH_zinc_N"/>
    <property type="match status" value="1"/>
</dbReference>
<keyword evidence="2 5" id="KW-0479">Metal-binding</keyword>
<comment type="cofactor">
    <cofactor evidence="1 5">
        <name>Zn(2+)</name>
        <dbReference type="ChEBI" id="CHEBI:29105"/>
    </cofactor>
</comment>
<comment type="caution">
    <text evidence="7">The sequence shown here is derived from an EMBL/GenBank/DDBJ whole genome shotgun (WGS) entry which is preliminary data.</text>
</comment>
<dbReference type="GO" id="GO:0016491">
    <property type="term" value="F:oxidoreductase activity"/>
    <property type="evidence" value="ECO:0007669"/>
    <property type="project" value="UniProtKB-KW"/>
</dbReference>
<dbReference type="InterPro" id="IPR011032">
    <property type="entry name" value="GroES-like_sf"/>
</dbReference>
<organism evidence="7 8">
    <name type="scientific">Lysobacter arvi</name>
    <dbReference type="NCBI Taxonomy" id="3038776"/>
    <lineage>
        <taxon>Bacteria</taxon>
        <taxon>Pseudomonadati</taxon>
        <taxon>Pseudomonadota</taxon>
        <taxon>Gammaproteobacteria</taxon>
        <taxon>Lysobacterales</taxon>
        <taxon>Lysobacteraceae</taxon>
        <taxon>Lysobacter</taxon>
    </lineage>
</organism>
<dbReference type="SMART" id="SM00829">
    <property type="entry name" value="PKS_ER"/>
    <property type="match status" value="1"/>
</dbReference>
<keyword evidence="4 7" id="KW-0560">Oxidoreductase</keyword>
<evidence type="ECO:0000259" key="6">
    <source>
        <dbReference type="SMART" id="SM00829"/>
    </source>
</evidence>
<dbReference type="Gene3D" id="3.40.50.720">
    <property type="entry name" value="NAD(P)-binding Rossmann-like Domain"/>
    <property type="match status" value="1"/>
</dbReference>
<gene>
    <name evidence="7" type="ORF">P8609_13190</name>
</gene>
<dbReference type="EMBL" id="JARUHG010000004">
    <property type="protein sequence ID" value="MDR0183914.1"/>
    <property type="molecule type" value="Genomic_DNA"/>
</dbReference>
<keyword evidence="8" id="KW-1185">Reference proteome</keyword>
<dbReference type="Proteomes" id="UP001233535">
    <property type="component" value="Unassembled WGS sequence"/>
</dbReference>
<evidence type="ECO:0000256" key="5">
    <source>
        <dbReference type="RuleBase" id="RU361277"/>
    </source>
</evidence>
<dbReference type="InterPro" id="IPR013154">
    <property type="entry name" value="ADH-like_N"/>
</dbReference>
<sequence>MSSTPAYAALSATTPLEPFTIERREPGPREVLIDILYCGVCHSDIHQARDGWGGSVFPMVPGHEIVGRVARIGSEVTAFGIGDAVGVGCFVDSCRTCPSCQAGEQQYCDFGMTGTYNSFERDPGDRRRIDRSRPTYGGYSTQITVDADYVLRIPESIPLDRAAPLLCAGITTYSPLKHFGVKAGDRVGVVGLGGLGHMAVKLAAAMGAHVTVLSTSESKRADALALGAQDFAATRDGEVFKTLAGRFDYVLDTVSAEHDYNLYLNLLKLDGTMILLGLPEAPESVAAGVLIRKRRRLAGSMIGGIAETQEMLDFCAAHGVASDIELIRMDQINEAYERMLKSDVRYRFVIDIASLRGD</sequence>
<dbReference type="SUPFAM" id="SSF50129">
    <property type="entry name" value="GroES-like"/>
    <property type="match status" value="1"/>
</dbReference>
<evidence type="ECO:0000256" key="4">
    <source>
        <dbReference type="ARBA" id="ARBA00023002"/>
    </source>
</evidence>
<dbReference type="InterPro" id="IPR047109">
    <property type="entry name" value="CAD-like"/>
</dbReference>
<dbReference type="Pfam" id="PF08240">
    <property type="entry name" value="ADH_N"/>
    <property type="match status" value="1"/>
</dbReference>
<dbReference type="EC" id="1.1.-.-" evidence="7"/>
<evidence type="ECO:0000256" key="2">
    <source>
        <dbReference type="ARBA" id="ARBA00022723"/>
    </source>
</evidence>
<dbReference type="RefSeq" id="WP_309263051.1">
    <property type="nucleotide sequence ID" value="NZ_JARUHG010000004.1"/>
</dbReference>
<dbReference type="InterPro" id="IPR020843">
    <property type="entry name" value="ER"/>
</dbReference>
<dbReference type="InterPro" id="IPR013149">
    <property type="entry name" value="ADH-like_C"/>
</dbReference>
<accession>A0ABU1CG45</accession>
<evidence type="ECO:0000313" key="7">
    <source>
        <dbReference type="EMBL" id="MDR0183914.1"/>
    </source>
</evidence>
<dbReference type="PANTHER" id="PTHR42683">
    <property type="entry name" value="ALDEHYDE REDUCTASE"/>
    <property type="match status" value="1"/>
</dbReference>
<dbReference type="CDD" id="cd05283">
    <property type="entry name" value="CAD1"/>
    <property type="match status" value="1"/>
</dbReference>
<protein>
    <submittedName>
        <fullName evidence="7">NAD(P)-dependent alcohol dehydrogenase</fullName>
        <ecNumber evidence="7">1.1.-.-</ecNumber>
    </submittedName>
</protein>
<reference evidence="7 8" key="1">
    <citation type="submission" date="2023-04" db="EMBL/GenBank/DDBJ databases">
        <title>Lysobacter sp. strain UC isolated from soil sample.</title>
        <authorList>
            <person name="Choksket S."/>
            <person name="Harshvardhan F."/>
            <person name="Rana R."/>
            <person name="Patil P.B."/>
            <person name="Korpole S."/>
        </authorList>
    </citation>
    <scope>NUCLEOTIDE SEQUENCE [LARGE SCALE GENOMIC DNA]</scope>
    <source>
        <strain evidence="7 8">UC</strain>
    </source>
</reference>